<organism evidence="1 2">
    <name type="scientific">Methylibium petroleiphilum (strain ATCC BAA-1232 / LMG 22953 / PM1)</name>
    <dbReference type="NCBI Taxonomy" id="420662"/>
    <lineage>
        <taxon>Bacteria</taxon>
        <taxon>Pseudomonadati</taxon>
        <taxon>Pseudomonadota</taxon>
        <taxon>Betaproteobacteria</taxon>
        <taxon>Burkholderiales</taxon>
        <taxon>Sphaerotilaceae</taxon>
        <taxon>Methylibium</taxon>
    </lineage>
</organism>
<protein>
    <submittedName>
        <fullName evidence="1">Uncharacterized protein</fullName>
    </submittedName>
</protein>
<keyword evidence="2" id="KW-1185">Reference proteome</keyword>
<proteinExistence type="predicted"/>
<gene>
    <name evidence="1" type="ordered locus">Mpe_A0544</name>
</gene>
<dbReference type="Proteomes" id="UP000000366">
    <property type="component" value="Chromosome"/>
</dbReference>
<accession>A2SD67</accession>
<evidence type="ECO:0000313" key="1">
    <source>
        <dbReference type="EMBL" id="ABM93506.1"/>
    </source>
</evidence>
<dbReference type="KEGG" id="mpt:Mpe_A0544"/>
<dbReference type="EMBL" id="CP000555">
    <property type="protein sequence ID" value="ABM93506.1"/>
    <property type="molecule type" value="Genomic_DNA"/>
</dbReference>
<dbReference type="AlphaFoldDB" id="A2SD67"/>
<dbReference type="STRING" id="420662.Mpe_A0544"/>
<name>A2SD67_METPP</name>
<evidence type="ECO:0000313" key="2">
    <source>
        <dbReference type="Proteomes" id="UP000000366"/>
    </source>
</evidence>
<reference evidence="1 2" key="1">
    <citation type="journal article" date="2007" name="J. Bacteriol.">
        <title>Whole-genome analysis of the methyl tert-butyl ether-degrading beta-proteobacterium Methylibium petroleiphilum PM1.</title>
        <authorList>
            <person name="Kane S.R."/>
            <person name="Chakicherla A.Y."/>
            <person name="Chain P.S.G."/>
            <person name="Schmidt R."/>
            <person name="Shin M.W."/>
            <person name="Legler T.C."/>
            <person name="Scow K.M."/>
            <person name="Larimer F.W."/>
            <person name="Lucas S.M."/>
            <person name="Richardson P.M."/>
            <person name="Hristova K.R."/>
        </authorList>
    </citation>
    <scope>NUCLEOTIDE SEQUENCE [LARGE SCALE GENOMIC DNA]</scope>
    <source>
        <strain evidence="2">ATCC BAA-1232 / LMG 22953 / PM1</strain>
    </source>
</reference>
<dbReference type="RefSeq" id="WP_011828144.1">
    <property type="nucleotide sequence ID" value="NC_008825.1"/>
</dbReference>
<sequence length="82" mass="8780">MEPVYAAESAIDKIAVESRAWAKKRPRTLSAREALAVLQFEATFVAVAACGLANGKPLTAEDRQRLLVAAQRVDVLADEAIG</sequence>
<dbReference type="HOGENOM" id="CLU_2554398_0_0_4"/>